<dbReference type="SUPFAM" id="SSF47336">
    <property type="entry name" value="ACP-like"/>
    <property type="match status" value="1"/>
</dbReference>
<dbReference type="InterPro" id="IPR036291">
    <property type="entry name" value="NAD(P)-bd_dom_sf"/>
</dbReference>
<dbReference type="PROSITE" id="PS00455">
    <property type="entry name" value="AMP_BINDING"/>
    <property type="match status" value="1"/>
</dbReference>
<keyword evidence="2" id="KW-0597">Phosphoprotein</keyword>
<dbReference type="OrthoDB" id="419598at2759"/>
<evidence type="ECO:0000313" key="5">
    <source>
        <dbReference type="EMBL" id="KAF2996519.1"/>
    </source>
</evidence>
<evidence type="ECO:0000256" key="3">
    <source>
        <dbReference type="ARBA" id="ARBA00029454"/>
    </source>
</evidence>
<protein>
    <submittedName>
        <fullName evidence="5">Secondary metabolism biosynthetic enzyme</fullName>
    </submittedName>
</protein>
<evidence type="ECO:0000313" key="6">
    <source>
        <dbReference type="Proteomes" id="UP000801428"/>
    </source>
</evidence>
<dbReference type="InterPro" id="IPR051414">
    <property type="entry name" value="Adenylate-forming_Reductase"/>
</dbReference>
<dbReference type="SUPFAM" id="SSF51735">
    <property type="entry name" value="NAD(P)-binding Rossmann-fold domains"/>
    <property type="match status" value="1"/>
</dbReference>
<dbReference type="SMART" id="SM00823">
    <property type="entry name" value="PKS_PP"/>
    <property type="match status" value="1"/>
</dbReference>
<dbReference type="SUPFAM" id="SSF56801">
    <property type="entry name" value="Acetyl-CoA synthetase-like"/>
    <property type="match status" value="1"/>
</dbReference>
<name>A0A9P4T7C7_CURKU</name>
<comment type="caution">
    <text evidence="5">The sequence shown here is derived from an EMBL/GenBank/DDBJ whole genome shotgun (WGS) entry which is preliminary data.</text>
</comment>
<dbReference type="EMBL" id="SWKU01000027">
    <property type="protein sequence ID" value="KAF2996519.1"/>
    <property type="molecule type" value="Genomic_DNA"/>
</dbReference>
<dbReference type="InterPro" id="IPR020806">
    <property type="entry name" value="PKS_PP-bd"/>
</dbReference>
<dbReference type="AlphaFoldDB" id="A0A9P4T7C7"/>
<dbReference type="Proteomes" id="UP000801428">
    <property type="component" value="Unassembled WGS sequence"/>
</dbReference>
<dbReference type="PANTHER" id="PTHR43439:SF2">
    <property type="entry name" value="ENZYME, PUTATIVE (JCVI)-RELATED"/>
    <property type="match status" value="1"/>
</dbReference>
<dbReference type="InterPro" id="IPR036736">
    <property type="entry name" value="ACP-like_sf"/>
</dbReference>
<keyword evidence="1" id="KW-0596">Phosphopantetheine</keyword>
<dbReference type="PROSITE" id="PS50075">
    <property type="entry name" value="CARRIER"/>
    <property type="match status" value="1"/>
</dbReference>
<feature type="domain" description="Carrier" evidence="4">
    <location>
        <begin position="546"/>
        <end position="623"/>
    </location>
</feature>
<evidence type="ECO:0000259" key="4">
    <source>
        <dbReference type="PROSITE" id="PS50075"/>
    </source>
</evidence>
<proteinExistence type="inferred from homology"/>
<accession>A0A9P4T7C7</accession>
<dbReference type="Pfam" id="PF00550">
    <property type="entry name" value="PP-binding"/>
    <property type="match status" value="1"/>
</dbReference>
<keyword evidence="6" id="KW-1185">Reference proteome</keyword>
<dbReference type="Gene3D" id="3.40.50.720">
    <property type="entry name" value="NAD(P)-binding Rossmann-like Domain"/>
    <property type="match status" value="2"/>
</dbReference>
<dbReference type="GO" id="GO:0031177">
    <property type="term" value="F:phosphopantetheine binding"/>
    <property type="evidence" value="ECO:0007669"/>
    <property type="project" value="InterPro"/>
</dbReference>
<gene>
    <name evidence="5" type="ORF">E8E13_006133</name>
</gene>
<dbReference type="PANTHER" id="PTHR43439">
    <property type="entry name" value="PHENYLACETATE-COENZYME A LIGASE"/>
    <property type="match status" value="1"/>
</dbReference>
<dbReference type="Gene3D" id="3.90.25.10">
    <property type="entry name" value="UDP-galactose 4-epimerase, domain 1"/>
    <property type="match status" value="1"/>
</dbReference>
<dbReference type="InterPro" id="IPR000873">
    <property type="entry name" value="AMP-dep_synth/lig_dom"/>
</dbReference>
<sequence>MRVSGATRITLSELVDQRARQHPHGIYARIPIGHAYSDGFKDVTNYELHNAVNYTASLLSNAYGQSKNFDTLAYIAPTDLRYFIVMLAGVKVGYKVFLPSPRNSVADHVALLDELQCTKLAVTEPLVPCVPAILKQSDVQTVVIPPLEQLLGAALTDGVTPPKLFADVENDPIFILHTSGSTGTPKPLIYTNGWVSRCFGSSTIPTVDGTVDFSEYITSGTLLLTLPPFHLAGVGLGLILALFHGYTTVYLRPGPPPTTEVLVEVISHTDVDWACVSPVVVDELGKRSDLLDVAATHLKYIFYAGGSVPTASGDAVAKRLPVWTILGSSEAGMMPLVHGTHGYDNVDDWKYMCFHPALKSEMRHLHDDFYELVLIRSEESESFQPVFTLFPAEKEFRTRDLFRPHPSKDGLWMYHSRIDDVIVFLNGEKTNPISFEHQVTGHPDVEAALVLGAQRFEAGLLIEPTDNADLTAKDKATLIDRVWPVVEKANEVTPAHARVARNRILCVDAAKPMARAGKGTVQRAATLALYAAEIDHLYEEEVIDAQPEQQRQIQSVKDLIRNAVAEVLSIDDIDFFQLGMDSLGALRMQRALKKILPQATISNSTVYNNPSIRGLFEALEGAITIAERPVIKEEQEETKQAAGDAEENLNRLHNSSCADDSSTDLLATVLDDFSRKIDCIPSRKKTLISSSSTAGATVLLTGSTGAIGSHVLEILMSNSGVEHVEFGVDYSRPAVAEAHPGARWFNDAAGTLQRSRLQFTRIIFGQLSDHYAYPHASSCMKQFTYFMDFANKRAAVPGNGEAFATFLYSKDVAKYTVALLDEKHWPQFSAFASDRLTWNELVLLAEKVTGEKWNVTYDTHEQLSKGKVTFLQQPTGPDSYNMPEAAGRQMAAEFGLMAAEGAMDVSPVGLRNGDFPNVRPTTVEELIFTAWGKKE</sequence>
<dbReference type="InterPro" id="IPR020845">
    <property type="entry name" value="AMP-binding_CS"/>
</dbReference>
<dbReference type="InterPro" id="IPR042099">
    <property type="entry name" value="ANL_N_sf"/>
</dbReference>
<dbReference type="Gene3D" id="1.10.1200.10">
    <property type="entry name" value="ACP-like"/>
    <property type="match status" value="1"/>
</dbReference>
<dbReference type="InterPro" id="IPR009081">
    <property type="entry name" value="PP-bd_ACP"/>
</dbReference>
<evidence type="ECO:0000256" key="1">
    <source>
        <dbReference type="ARBA" id="ARBA00022450"/>
    </source>
</evidence>
<dbReference type="Gene3D" id="3.40.50.12780">
    <property type="entry name" value="N-terminal domain of ligase-like"/>
    <property type="match status" value="1"/>
</dbReference>
<organism evidence="5 6">
    <name type="scientific">Curvularia kusanoi</name>
    <name type="common">Cochliobolus kusanoi</name>
    <dbReference type="NCBI Taxonomy" id="90978"/>
    <lineage>
        <taxon>Eukaryota</taxon>
        <taxon>Fungi</taxon>
        <taxon>Dikarya</taxon>
        <taxon>Ascomycota</taxon>
        <taxon>Pezizomycotina</taxon>
        <taxon>Dothideomycetes</taxon>
        <taxon>Pleosporomycetidae</taxon>
        <taxon>Pleosporales</taxon>
        <taxon>Pleosporineae</taxon>
        <taxon>Pleosporaceae</taxon>
        <taxon>Curvularia</taxon>
    </lineage>
</organism>
<evidence type="ECO:0000256" key="2">
    <source>
        <dbReference type="ARBA" id="ARBA00022553"/>
    </source>
</evidence>
<dbReference type="Pfam" id="PF00501">
    <property type="entry name" value="AMP-binding"/>
    <property type="match status" value="1"/>
</dbReference>
<comment type="similarity">
    <text evidence="3">Belongs to the NRP synthetase family.</text>
</comment>
<reference evidence="5" key="1">
    <citation type="submission" date="2019-04" db="EMBL/GenBank/DDBJ databases">
        <title>Sequencing of skin fungus with MAO and IRED activity.</title>
        <authorList>
            <person name="Marsaioli A.J."/>
            <person name="Bonatto J.M.C."/>
            <person name="Reis Junior O."/>
        </authorList>
    </citation>
    <scope>NUCLEOTIDE SEQUENCE</scope>
    <source>
        <strain evidence="5">30M1</strain>
    </source>
</reference>
<dbReference type="Pfam" id="PF23562">
    <property type="entry name" value="AMP-binding_C_3"/>
    <property type="match status" value="1"/>
</dbReference>